<keyword evidence="2" id="KW-1185">Reference proteome</keyword>
<dbReference type="EMBL" id="JAMZMK010008484">
    <property type="protein sequence ID" value="KAI7740231.1"/>
    <property type="molecule type" value="Genomic_DNA"/>
</dbReference>
<proteinExistence type="predicted"/>
<reference evidence="1" key="1">
    <citation type="submission" date="2022-06" db="EMBL/GenBank/DDBJ databases">
        <title>Uncovering the hologenomic basis of an extraordinary plant invasion.</title>
        <authorList>
            <person name="Bieker V.C."/>
            <person name="Martin M.D."/>
            <person name="Gilbert T."/>
            <person name="Hodgins K."/>
            <person name="Battlay P."/>
            <person name="Petersen B."/>
            <person name="Wilson J."/>
        </authorList>
    </citation>
    <scope>NUCLEOTIDE SEQUENCE</scope>
    <source>
        <strain evidence="1">AA19_3_7</strain>
        <tissue evidence="1">Leaf</tissue>
    </source>
</reference>
<sequence>MGGCWMFHNGCLHHILLNHISQVLGSNNDVFLFNRFGTTICVIM</sequence>
<dbReference type="AlphaFoldDB" id="A0AAD5GH67"/>
<gene>
    <name evidence="1" type="ORF">M8C21_031162</name>
</gene>
<name>A0AAD5GH67_AMBAR</name>
<organism evidence="1 2">
    <name type="scientific">Ambrosia artemisiifolia</name>
    <name type="common">Common ragweed</name>
    <dbReference type="NCBI Taxonomy" id="4212"/>
    <lineage>
        <taxon>Eukaryota</taxon>
        <taxon>Viridiplantae</taxon>
        <taxon>Streptophyta</taxon>
        <taxon>Embryophyta</taxon>
        <taxon>Tracheophyta</taxon>
        <taxon>Spermatophyta</taxon>
        <taxon>Magnoliopsida</taxon>
        <taxon>eudicotyledons</taxon>
        <taxon>Gunneridae</taxon>
        <taxon>Pentapetalae</taxon>
        <taxon>asterids</taxon>
        <taxon>campanulids</taxon>
        <taxon>Asterales</taxon>
        <taxon>Asteraceae</taxon>
        <taxon>Asteroideae</taxon>
        <taxon>Heliantheae alliance</taxon>
        <taxon>Heliantheae</taxon>
        <taxon>Ambrosia</taxon>
    </lineage>
</organism>
<accession>A0AAD5GH67</accession>
<evidence type="ECO:0000313" key="2">
    <source>
        <dbReference type="Proteomes" id="UP001206925"/>
    </source>
</evidence>
<evidence type="ECO:0000313" key="1">
    <source>
        <dbReference type="EMBL" id="KAI7740231.1"/>
    </source>
</evidence>
<comment type="caution">
    <text evidence="1">The sequence shown here is derived from an EMBL/GenBank/DDBJ whole genome shotgun (WGS) entry which is preliminary data.</text>
</comment>
<dbReference type="Proteomes" id="UP001206925">
    <property type="component" value="Unassembled WGS sequence"/>
</dbReference>
<protein>
    <submittedName>
        <fullName evidence="1">Uncharacterized protein</fullName>
    </submittedName>
</protein>